<dbReference type="EMBL" id="LR746268">
    <property type="protein sequence ID" value="CAA7396190.1"/>
    <property type="molecule type" value="Genomic_DNA"/>
</dbReference>
<dbReference type="Proteomes" id="UP000663760">
    <property type="component" value="Chromosome 5"/>
</dbReference>
<accession>A0A7I8IPJ7</accession>
<gene>
    <name evidence="2" type="ORF">SI7747_05006289</name>
    <name evidence="3" type="ORF">SI8410_05006853</name>
</gene>
<evidence type="ECO:0000256" key="1">
    <source>
        <dbReference type="SAM" id="MobiDB-lite"/>
    </source>
</evidence>
<evidence type="ECO:0000313" key="2">
    <source>
        <dbReference type="EMBL" id="CAA2620120.1"/>
    </source>
</evidence>
<sequence length="27" mass="3051">MTRGTSLKPRRVMAAKTASSCWSRRLV</sequence>
<evidence type="ECO:0000313" key="3">
    <source>
        <dbReference type="EMBL" id="CAA7396190.1"/>
    </source>
</evidence>
<name>A0A7I8IPJ7_SPIIN</name>
<organism evidence="2">
    <name type="scientific">Spirodela intermedia</name>
    <name type="common">Intermediate duckweed</name>
    <dbReference type="NCBI Taxonomy" id="51605"/>
    <lineage>
        <taxon>Eukaryota</taxon>
        <taxon>Viridiplantae</taxon>
        <taxon>Streptophyta</taxon>
        <taxon>Embryophyta</taxon>
        <taxon>Tracheophyta</taxon>
        <taxon>Spermatophyta</taxon>
        <taxon>Magnoliopsida</taxon>
        <taxon>Liliopsida</taxon>
        <taxon>Araceae</taxon>
        <taxon>Lemnoideae</taxon>
        <taxon>Spirodela</taxon>
    </lineage>
</organism>
<evidence type="ECO:0000313" key="4">
    <source>
        <dbReference type="Proteomes" id="UP000663760"/>
    </source>
</evidence>
<keyword evidence="4" id="KW-1185">Reference proteome</keyword>
<dbReference type="AlphaFoldDB" id="A0A7I8IPJ7"/>
<feature type="region of interest" description="Disordered" evidence="1">
    <location>
        <begin position="1"/>
        <end position="27"/>
    </location>
</feature>
<feature type="compositionally biased region" description="Polar residues" evidence="1">
    <location>
        <begin position="17"/>
        <end position="27"/>
    </location>
</feature>
<proteinExistence type="predicted"/>
<dbReference type="EMBL" id="LR743592">
    <property type="protein sequence ID" value="CAA2620120.1"/>
    <property type="molecule type" value="Genomic_DNA"/>
</dbReference>
<protein>
    <submittedName>
        <fullName evidence="2">Uncharacterized protein</fullName>
    </submittedName>
</protein>
<reference evidence="2" key="1">
    <citation type="submission" date="2019-12" db="EMBL/GenBank/DDBJ databases">
        <authorList>
            <person name="Scholz U."/>
            <person name="Mascher M."/>
            <person name="Fiebig A."/>
        </authorList>
    </citation>
    <scope>NUCLEOTIDE SEQUENCE</scope>
</reference>